<comment type="cofactor">
    <cofactor evidence="1">
        <name>Mn(2+)</name>
        <dbReference type="ChEBI" id="CHEBI:29035"/>
    </cofactor>
</comment>
<dbReference type="RefSeq" id="WP_425561122.1">
    <property type="nucleotide sequence ID" value="NZ_BAAANL010000007.1"/>
</dbReference>
<feature type="domain" description="Nudix hydrolase" evidence="7">
    <location>
        <begin position="57"/>
        <end position="195"/>
    </location>
</feature>
<evidence type="ECO:0000313" key="8">
    <source>
        <dbReference type="EMBL" id="GAA1871636.1"/>
    </source>
</evidence>
<protein>
    <submittedName>
        <fullName evidence="8">CoA pyrophosphatase</fullName>
    </submittedName>
</protein>
<dbReference type="InterPro" id="IPR045121">
    <property type="entry name" value="CoAse"/>
</dbReference>
<dbReference type="InterPro" id="IPR015797">
    <property type="entry name" value="NUDIX_hydrolase-like_dom_sf"/>
</dbReference>
<dbReference type="InterPro" id="IPR000086">
    <property type="entry name" value="NUDIX_hydrolase_dom"/>
</dbReference>
<dbReference type="PANTHER" id="PTHR12992">
    <property type="entry name" value="NUDIX HYDROLASE"/>
    <property type="match status" value="1"/>
</dbReference>
<accession>A0ABP4ZTN8</accession>
<evidence type="ECO:0000256" key="1">
    <source>
        <dbReference type="ARBA" id="ARBA00001936"/>
    </source>
</evidence>
<evidence type="ECO:0000256" key="6">
    <source>
        <dbReference type="ARBA" id="ARBA00023211"/>
    </source>
</evidence>
<keyword evidence="3" id="KW-0479">Metal-binding</keyword>
<dbReference type="SUPFAM" id="SSF55811">
    <property type="entry name" value="Nudix"/>
    <property type="match status" value="1"/>
</dbReference>
<dbReference type="PROSITE" id="PS51462">
    <property type="entry name" value="NUDIX"/>
    <property type="match status" value="1"/>
</dbReference>
<reference evidence="9" key="1">
    <citation type="journal article" date="2019" name="Int. J. Syst. Evol. Microbiol.">
        <title>The Global Catalogue of Microorganisms (GCM) 10K type strain sequencing project: providing services to taxonomists for standard genome sequencing and annotation.</title>
        <authorList>
            <consortium name="The Broad Institute Genomics Platform"/>
            <consortium name="The Broad Institute Genome Sequencing Center for Infectious Disease"/>
            <person name="Wu L."/>
            <person name="Ma J."/>
        </authorList>
    </citation>
    <scope>NUCLEOTIDE SEQUENCE [LARGE SCALE GENOMIC DNA]</scope>
    <source>
        <strain evidence="9">JCM 14326</strain>
    </source>
</reference>
<dbReference type="Gene3D" id="3.90.79.10">
    <property type="entry name" value="Nucleoside Triphosphate Pyrophosphohydrolase"/>
    <property type="match status" value="1"/>
</dbReference>
<evidence type="ECO:0000313" key="9">
    <source>
        <dbReference type="Proteomes" id="UP001501094"/>
    </source>
</evidence>
<comment type="cofactor">
    <cofactor evidence="2">
        <name>Mg(2+)</name>
        <dbReference type="ChEBI" id="CHEBI:18420"/>
    </cofactor>
</comment>
<keyword evidence="5" id="KW-0460">Magnesium</keyword>
<dbReference type="PROSITE" id="PS00893">
    <property type="entry name" value="NUDIX_BOX"/>
    <property type="match status" value="1"/>
</dbReference>
<proteinExistence type="predicted"/>
<evidence type="ECO:0000256" key="3">
    <source>
        <dbReference type="ARBA" id="ARBA00022723"/>
    </source>
</evidence>
<name>A0ABP4ZTN8_9MICO</name>
<keyword evidence="4" id="KW-0378">Hydrolase</keyword>
<dbReference type="Proteomes" id="UP001501094">
    <property type="component" value="Unassembled WGS sequence"/>
</dbReference>
<evidence type="ECO:0000256" key="4">
    <source>
        <dbReference type="ARBA" id="ARBA00022801"/>
    </source>
</evidence>
<evidence type="ECO:0000256" key="2">
    <source>
        <dbReference type="ARBA" id="ARBA00001946"/>
    </source>
</evidence>
<keyword evidence="6" id="KW-0464">Manganese</keyword>
<organism evidence="8 9">
    <name type="scientific">Myceligenerans crystallogenes</name>
    <dbReference type="NCBI Taxonomy" id="316335"/>
    <lineage>
        <taxon>Bacteria</taxon>
        <taxon>Bacillati</taxon>
        <taxon>Actinomycetota</taxon>
        <taxon>Actinomycetes</taxon>
        <taxon>Micrococcales</taxon>
        <taxon>Promicromonosporaceae</taxon>
        <taxon>Myceligenerans</taxon>
    </lineage>
</organism>
<dbReference type="Pfam" id="PF00293">
    <property type="entry name" value="NUDIX"/>
    <property type="match status" value="1"/>
</dbReference>
<gene>
    <name evidence="8" type="ORF">GCM10009751_33610</name>
</gene>
<dbReference type="CDD" id="cd03426">
    <property type="entry name" value="NUDIX_CoAse_Nudt7"/>
    <property type="match status" value="1"/>
</dbReference>
<dbReference type="InterPro" id="IPR020084">
    <property type="entry name" value="NUDIX_hydrolase_CS"/>
</dbReference>
<keyword evidence="9" id="KW-1185">Reference proteome</keyword>
<dbReference type="EMBL" id="BAAANL010000007">
    <property type="protein sequence ID" value="GAA1871636.1"/>
    <property type="molecule type" value="Genomic_DNA"/>
</dbReference>
<evidence type="ECO:0000256" key="5">
    <source>
        <dbReference type="ARBA" id="ARBA00022842"/>
    </source>
</evidence>
<dbReference type="PANTHER" id="PTHR12992:SF11">
    <property type="entry name" value="MITOCHONDRIAL COENZYME A DIPHOSPHATASE NUDT8"/>
    <property type="match status" value="1"/>
</dbReference>
<evidence type="ECO:0000259" key="7">
    <source>
        <dbReference type="PROSITE" id="PS51462"/>
    </source>
</evidence>
<comment type="caution">
    <text evidence="8">The sequence shown here is derived from an EMBL/GenBank/DDBJ whole genome shotgun (WGS) entry which is preliminary data.</text>
</comment>
<sequence>MSDSPGDLAGVSARQQLERLVGDGFPDPWAHARGPFTGEARPAAVLMLFGVLDGLPADHDAQAEAVHQDLDVLLLARAATLRSHAGQVAFPGGRADDGESMVAAALREAEEETGLDPSGVEVLGEFGALPMPVSNHVVTPVLGWWAKPTPVHVVDEAESSHVFRAPVADLLDPRSRVTVVLRHEGRTYRGPGFQVADGATTHLVWGFTGGLLDTLFDALGWTEPWDHTRELNL</sequence>